<name>A0A8S1PMK6_9CILI</name>
<dbReference type="Proteomes" id="UP000692954">
    <property type="component" value="Unassembled WGS sequence"/>
</dbReference>
<evidence type="ECO:0000313" key="2">
    <source>
        <dbReference type="Proteomes" id="UP000692954"/>
    </source>
</evidence>
<dbReference type="OrthoDB" id="2654453at2759"/>
<reference evidence="1" key="1">
    <citation type="submission" date="2021-01" db="EMBL/GenBank/DDBJ databases">
        <authorList>
            <consortium name="Genoscope - CEA"/>
            <person name="William W."/>
        </authorList>
    </citation>
    <scope>NUCLEOTIDE SEQUENCE</scope>
</reference>
<evidence type="ECO:0000313" key="1">
    <source>
        <dbReference type="EMBL" id="CAD8103758.1"/>
    </source>
</evidence>
<comment type="caution">
    <text evidence="1">The sequence shown here is derived from an EMBL/GenBank/DDBJ whole genome shotgun (WGS) entry which is preliminary data.</text>
</comment>
<gene>
    <name evidence="1" type="ORF">PSON_ATCC_30995.1.T0810001</name>
</gene>
<dbReference type="EMBL" id="CAJJDN010000081">
    <property type="protein sequence ID" value="CAD8103758.1"/>
    <property type="molecule type" value="Genomic_DNA"/>
</dbReference>
<keyword evidence="2" id="KW-1185">Reference proteome</keyword>
<organism evidence="1 2">
    <name type="scientific">Paramecium sonneborni</name>
    <dbReference type="NCBI Taxonomy" id="65129"/>
    <lineage>
        <taxon>Eukaryota</taxon>
        <taxon>Sar</taxon>
        <taxon>Alveolata</taxon>
        <taxon>Ciliophora</taxon>
        <taxon>Intramacronucleata</taxon>
        <taxon>Oligohymenophorea</taxon>
        <taxon>Peniculida</taxon>
        <taxon>Parameciidae</taxon>
        <taxon>Paramecium</taxon>
    </lineage>
</organism>
<sequence length="287" mass="34097">MGRLIFIELDSDSEYKHLIRECILLSSKGNQHYLLINQYKNFLLRNTYSIFQKIYITNDQQQMNEKQLENSWMYNNSFNISHEHYQGALFLLKSLNQRQYYKIIGVINSAIISKRLKVYPLSLKFYISIEFFRKNLGNQNFDSICLSETCLNRLSFCESVLSNTIFNKISIDSCNFNNAIITDAVWNNIINKERITQDYKGEKFLETVLSENGDEFFTLSLFNQHQIIFRQFNFKSDSKPKERRFNLQFEDQIKSIFIAKNLSIICCKTKKFNITLEFARLIQQNNQ</sequence>
<accession>A0A8S1PMK6</accession>
<protein>
    <submittedName>
        <fullName evidence="1">Uncharacterized protein</fullName>
    </submittedName>
</protein>
<dbReference type="AlphaFoldDB" id="A0A8S1PMK6"/>
<proteinExistence type="predicted"/>